<dbReference type="SUPFAM" id="SSF48264">
    <property type="entry name" value="Cytochrome P450"/>
    <property type="match status" value="1"/>
</dbReference>
<gene>
    <name evidence="3" type="ORF">Slin15195_G073150</name>
</gene>
<evidence type="ECO:0000256" key="1">
    <source>
        <dbReference type="ARBA" id="ARBA00010617"/>
    </source>
</evidence>
<evidence type="ECO:0000313" key="3">
    <source>
        <dbReference type="EMBL" id="USW53996.1"/>
    </source>
</evidence>
<sequence>MSFQKVLADAEKDDPLARVLSDEEIVIQAGTFIFAGTDTTATTLTHLIWSVLRDPVIQKAMEEELAALDEPYSDEKLEALPVLNAIIKETLRLYGAAPAALPRVTPPEGAVLGGYTVPTGTIVATQAWSLHRDPSVFTNPDEFDHTRWLDPDFAASERSQSRLGSIRSRK</sequence>
<protein>
    <submittedName>
        <fullName evidence="3">Cytochrome P450</fullName>
    </submittedName>
</protein>
<proteinExistence type="inferred from homology"/>
<dbReference type="AlphaFoldDB" id="A0A9Q9B0D4"/>
<dbReference type="InterPro" id="IPR050121">
    <property type="entry name" value="Cytochrome_P450_monoxygenase"/>
</dbReference>
<dbReference type="EMBL" id="CP099422">
    <property type="protein sequence ID" value="USW53996.1"/>
    <property type="molecule type" value="Genomic_DNA"/>
</dbReference>
<dbReference type="GO" id="GO:0020037">
    <property type="term" value="F:heme binding"/>
    <property type="evidence" value="ECO:0007669"/>
    <property type="project" value="InterPro"/>
</dbReference>
<name>A0A9Q9B0D4_9PEZI</name>
<dbReference type="OrthoDB" id="1470350at2759"/>
<evidence type="ECO:0000256" key="2">
    <source>
        <dbReference type="ARBA" id="ARBA00023002"/>
    </source>
</evidence>
<dbReference type="Proteomes" id="UP001056384">
    <property type="component" value="Chromosome 5"/>
</dbReference>
<dbReference type="PRINTS" id="PR00385">
    <property type="entry name" value="P450"/>
</dbReference>
<keyword evidence="2" id="KW-0560">Oxidoreductase</keyword>
<dbReference type="InterPro" id="IPR036396">
    <property type="entry name" value="Cyt_P450_sf"/>
</dbReference>
<dbReference type="InterPro" id="IPR001128">
    <property type="entry name" value="Cyt_P450"/>
</dbReference>
<reference evidence="3" key="1">
    <citation type="submission" date="2022-06" db="EMBL/GenBank/DDBJ databases">
        <title>Complete genome sequences of two strains of the flax pathogen Septoria linicola.</title>
        <authorList>
            <person name="Lapalu N."/>
            <person name="Simon A."/>
            <person name="Demenou B."/>
            <person name="Paumier D."/>
            <person name="Guillot M.-P."/>
            <person name="Gout L."/>
            <person name="Valade R."/>
        </authorList>
    </citation>
    <scope>NUCLEOTIDE SEQUENCE</scope>
    <source>
        <strain evidence="3">SE15195</strain>
    </source>
</reference>
<dbReference type="PANTHER" id="PTHR24305:SF96">
    <property type="entry name" value="CYTOCHROME P450 MONOOXYGENASE STCB-RELATED"/>
    <property type="match status" value="1"/>
</dbReference>
<keyword evidence="4" id="KW-1185">Reference proteome</keyword>
<dbReference type="GO" id="GO:0004497">
    <property type="term" value="F:monooxygenase activity"/>
    <property type="evidence" value="ECO:0007669"/>
    <property type="project" value="InterPro"/>
</dbReference>
<dbReference type="Gene3D" id="1.10.630.10">
    <property type="entry name" value="Cytochrome P450"/>
    <property type="match status" value="1"/>
</dbReference>
<dbReference type="PRINTS" id="PR00463">
    <property type="entry name" value="EP450I"/>
</dbReference>
<accession>A0A9Q9B0D4</accession>
<dbReference type="PANTHER" id="PTHR24305">
    <property type="entry name" value="CYTOCHROME P450"/>
    <property type="match status" value="1"/>
</dbReference>
<comment type="similarity">
    <text evidence="1">Belongs to the cytochrome P450 family.</text>
</comment>
<dbReference type="GO" id="GO:0016705">
    <property type="term" value="F:oxidoreductase activity, acting on paired donors, with incorporation or reduction of molecular oxygen"/>
    <property type="evidence" value="ECO:0007669"/>
    <property type="project" value="InterPro"/>
</dbReference>
<dbReference type="GO" id="GO:0005506">
    <property type="term" value="F:iron ion binding"/>
    <property type="evidence" value="ECO:0007669"/>
    <property type="project" value="InterPro"/>
</dbReference>
<organism evidence="3 4">
    <name type="scientific">Septoria linicola</name>
    <dbReference type="NCBI Taxonomy" id="215465"/>
    <lineage>
        <taxon>Eukaryota</taxon>
        <taxon>Fungi</taxon>
        <taxon>Dikarya</taxon>
        <taxon>Ascomycota</taxon>
        <taxon>Pezizomycotina</taxon>
        <taxon>Dothideomycetes</taxon>
        <taxon>Dothideomycetidae</taxon>
        <taxon>Mycosphaerellales</taxon>
        <taxon>Mycosphaerellaceae</taxon>
        <taxon>Septoria</taxon>
    </lineage>
</organism>
<evidence type="ECO:0000313" key="4">
    <source>
        <dbReference type="Proteomes" id="UP001056384"/>
    </source>
</evidence>
<dbReference type="InterPro" id="IPR002401">
    <property type="entry name" value="Cyt_P450_E_grp-I"/>
</dbReference>
<dbReference type="Pfam" id="PF00067">
    <property type="entry name" value="p450"/>
    <property type="match status" value="1"/>
</dbReference>